<keyword evidence="3" id="KW-0788">Thiol protease</keyword>
<dbReference type="NCBIfam" id="TIGR01076">
    <property type="entry name" value="sortase_fam"/>
    <property type="match status" value="1"/>
</dbReference>
<dbReference type="OrthoDB" id="1648028at2"/>
<dbReference type="GO" id="GO:0006508">
    <property type="term" value="P:proteolysis"/>
    <property type="evidence" value="ECO:0007669"/>
    <property type="project" value="UniProtKB-KW"/>
</dbReference>
<evidence type="ECO:0000256" key="2">
    <source>
        <dbReference type="ARBA" id="ARBA00022801"/>
    </source>
</evidence>
<dbReference type="AlphaFoldDB" id="A0A3S0I4I0"/>
<evidence type="ECO:0000313" key="7">
    <source>
        <dbReference type="Proteomes" id="UP000276349"/>
    </source>
</evidence>
<organism evidence="6 7">
    <name type="scientific">Lysinibacillus telephonicus</name>
    <dbReference type="NCBI Taxonomy" id="1714840"/>
    <lineage>
        <taxon>Bacteria</taxon>
        <taxon>Bacillati</taxon>
        <taxon>Bacillota</taxon>
        <taxon>Bacilli</taxon>
        <taxon>Bacillales</taxon>
        <taxon>Bacillaceae</taxon>
        <taxon>Lysinibacillus</taxon>
    </lineage>
</organism>
<keyword evidence="5" id="KW-0472">Membrane</keyword>
<dbReference type="Proteomes" id="UP000276349">
    <property type="component" value="Unassembled WGS sequence"/>
</dbReference>
<feature type="transmembrane region" description="Helical" evidence="5">
    <location>
        <begin position="7"/>
        <end position="28"/>
    </location>
</feature>
<dbReference type="Gene3D" id="2.40.260.10">
    <property type="entry name" value="Sortase"/>
    <property type="match status" value="1"/>
</dbReference>
<dbReference type="RefSeq" id="WP_126292283.1">
    <property type="nucleotide sequence ID" value="NZ_CP155468.1"/>
</dbReference>
<dbReference type="GO" id="GO:0008234">
    <property type="term" value="F:cysteine-type peptidase activity"/>
    <property type="evidence" value="ECO:0007669"/>
    <property type="project" value="UniProtKB-KW"/>
</dbReference>
<keyword evidence="7" id="KW-1185">Reference proteome</keyword>
<dbReference type="InterPro" id="IPR042007">
    <property type="entry name" value="Sortase_A"/>
</dbReference>
<dbReference type="EMBL" id="RXNR01000001">
    <property type="protein sequence ID" value="RTQ96486.1"/>
    <property type="molecule type" value="Genomic_DNA"/>
</dbReference>
<evidence type="ECO:0000256" key="4">
    <source>
        <dbReference type="PIRSR" id="PIRSR605754-1"/>
    </source>
</evidence>
<comment type="caution">
    <text evidence="6">The sequence shown here is derived from an EMBL/GenBank/DDBJ whole genome shotgun (WGS) entry which is preliminary data.</text>
</comment>
<dbReference type="CDD" id="cd06165">
    <property type="entry name" value="Sortase_A"/>
    <property type="match status" value="1"/>
</dbReference>
<keyword evidence="5" id="KW-1133">Transmembrane helix</keyword>
<evidence type="ECO:0000256" key="3">
    <source>
        <dbReference type="ARBA" id="ARBA00022807"/>
    </source>
</evidence>
<gene>
    <name evidence="6" type="ORF">EKG35_00095</name>
</gene>
<dbReference type="Pfam" id="PF04203">
    <property type="entry name" value="Sortase"/>
    <property type="match status" value="1"/>
</dbReference>
<feature type="active site" description="Proton donor/acceptor" evidence="4">
    <location>
        <position position="136"/>
    </location>
</feature>
<evidence type="ECO:0000256" key="5">
    <source>
        <dbReference type="SAM" id="Phobius"/>
    </source>
</evidence>
<reference evidence="6 7" key="1">
    <citation type="submission" date="2018-12" db="EMBL/GenBank/DDBJ databases">
        <authorList>
            <person name="Yu L."/>
        </authorList>
    </citation>
    <scope>NUCLEOTIDE SEQUENCE [LARGE SCALE GENOMIC DNA]</scope>
    <source>
        <strain evidence="6 7">S5H2222</strain>
    </source>
</reference>
<keyword evidence="2" id="KW-0378">Hydrolase</keyword>
<dbReference type="InterPro" id="IPR005754">
    <property type="entry name" value="Sortase"/>
</dbReference>
<dbReference type="SUPFAM" id="SSF63817">
    <property type="entry name" value="Sortase"/>
    <property type="match status" value="1"/>
</dbReference>
<evidence type="ECO:0000256" key="1">
    <source>
        <dbReference type="ARBA" id="ARBA00022670"/>
    </source>
</evidence>
<name>A0A3S0I4I0_9BACI</name>
<sequence>MRENQKILKIVKNIIFLMLLLIGVLLVFHNTIENRLVSMGTDSIKIDTISASEIEKNNEKNTSFNFEEVEELDLKTILKANLNKDDISVIGAISIPSVNLNLPIGKGTSSYTLALTAGTMKENQAMGEGNYALAGHHMDREDLLFSPLFQVEKGAAVYLTDLKYVYEYQVDEQRTIEATAIEVLDEIEGKKILTLITCDNDGNARLLTRAHFVKKIPIKEATSKVIEAFQIELNNK</sequence>
<dbReference type="InterPro" id="IPR023365">
    <property type="entry name" value="Sortase_dom-sf"/>
</dbReference>
<evidence type="ECO:0000313" key="6">
    <source>
        <dbReference type="EMBL" id="RTQ96486.1"/>
    </source>
</evidence>
<keyword evidence="5" id="KW-0812">Transmembrane</keyword>
<keyword evidence="1" id="KW-0645">Protease</keyword>
<proteinExistence type="predicted"/>
<accession>A0A3S0I4I0</accession>
<protein>
    <submittedName>
        <fullName evidence="6">Class A sortase</fullName>
    </submittedName>
</protein>
<feature type="active site" description="Acyl-thioester intermediate" evidence="4">
    <location>
        <position position="198"/>
    </location>
</feature>